<dbReference type="EMBL" id="FNXB01000012">
    <property type="protein sequence ID" value="SEH87142.1"/>
    <property type="molecule type" value="Genomic_DNA"/>
</dbReference>
<dbReference type="Proteomes" id="UP000183063">
    <property type="component" value="Unassembled WGS sequence"/>
</dbReference>
<gene>
    <name evidence="1" type="ORF">RTCCBAU85039_2806</name>
    <name evidence="2" type="ORF">SAMN05216228_1010164</name>
</gene>
<dbReference type="EMBL" id="FOCV01000010">
    <property type="protein sequence ID" value="SEO01534.1"/>
    <property type="molecule type" value="Genomic_DNA"/>
</dbReference>
<organism evidence="1 3">
    <name type="scientific">Rhizobium tibeticum</name>
    <dbReference type="NCBI Taxonomy" id="501024"/>
    <lineage>
        <taxon>Bacteria</taxon>
        <taxon>Pseudomonadati</taxon>
        <taxon>Pseudomonadota</taxon>
        <taxon>Alphaproteobacteria</taxon>
        <taxon>Hyphomicrobiales</taxon>
        <taxon>Rhizobiaceae</taxon>
        <taxon>Rhizobium/Agrobacterium group</taxon>
        <taxon>Rhizobium</taxon>
    </lineage>
</organism>
<accession>A0A1H8L8M5</accession>
<sequence length="67" mass="7372">MAAQSVNRARRSRFSLQRNERNWVRDFFLSAAPAFESAAPAFELFRELLPCDLASAAGAGKEQLGGN</sequence>
<dbReference type="AlphaFoldDB" id="A0A1H8L8M5"/>
<name>A0A1H8L8M5_9HYPH</name>
<protein>
    <submittedName>
        <fullName evidence="1">Uncharacterized protein</fullName>
    </submittedName>
</protein>
<evidence type="ECO:0000313" key="1">
    <source>
        <dbReference type="EMBL" id="SEH87142.1"/>
    </source>
</evidence>
<dbReference type="Proteomes" id="UP000198939">
    <property type="component" value="Unassembled WGS sequence"/>
</dbReference>
<evidence type="ECO:0000313" key="3">
    <source>
        <dbReference type="Proteomes" id="UP000183063"/>
    </source>
</evidence>
<evidence type="ECO:0000313" key="4">
    <source>
        <dbReference type="Proteomes" id="UP000198939"/>
    </source>
</evidence>
<keyword evidence="4" id="KW-1185">Reference proteome</keyword>
<reference evidence="2 4" key="1">
    <citation type="submission" date="2016-10" db="EMBL/GenBank/DDBJ databases">
        <authorList>
            <person name="Varghese N."/>
            <person name="Submissions S."/>
        </authorList>
    </citation>
    <scope>NUCLEOTIDE SEQUENCE [LARGE SCALE GENOMIC DNA]</scope>
    <source>
        <strain evidence="2 4">CGMCC 1.7071</strain>
    </source>
</reference>
<evidence type="ECO:0000313" key="2">
    <source>
        <dbReference type="EMBL" id="SEO01534.1"/>
    </source>
</evidence>
<reference evidence="3" key="3">
    <citation type="submission" date="2016-10" db="EMBL/GenBank/DDBJ databases">
        <authorList>
            <person name="Wibberg D."/>
        </authorList>
    </citation>
    <scope>NUCLEOTIDE SEQUENCE [LARGE SCALE GENOMIC DNA]</scope>
</reference>
<proteinExistence type="predicted"/>
<reference evidence="1" key="2">
    <citation type="submission" date="2016-10" db="EMBL/GenBank/DDBJ databases">
        <authorList>
            <person name="de Groot N.N."/>
        </authorList>
    </citation>
    <scope>NUCLEOTIDE SEQUENCE [LARGE SCALE GENOMIC DNA]</scope>
    <source>
        <strain evidence="1">CCBAU85039</strain>
    </source>
</reference>